<dbReference type="OrthoDB" id="2544694at2759"/>
<gene>
    <name evidence="1" type="ORF">Cantr_08487</name>
</gene>
<proteinExistence type="predicted"/>
<dbReference type="STRING" id="5486.A0A367Y4L9"/>
<sequence length="181" mass="20039">MSEIKAALPDIPKPAEWIPVFTFNLELAQDPANIFEAGSADLTLNLATIKNGAVKTVPNKLNLELEIDSIYGTDELSVKNSTNTALLHCNLYGKTPGGTGVKIFYPGKVQLTAPTVAVLSKQSQGAAIEESYVTCNPVFYFDDKVEDKFKWALKENFFGRGRFVRSQDGVLHVQYYVYVLR</sequence>
<organism evidence="1 2">
    <name type="scientific">Candida viswanathii</name>
    <dbReference type="NCBI Taxonomy" id="5486"/>
    <lineage>
        <taxon>Eukaryota</taxon>
        <taxon>Fungi</taxon>
        <taxon>Dikarya</taxon>
        <taxon>Ascomycota</taxon>
        <taxon>Saccharomycotina</taxon>
        <taxon>Pichiomycetes</taxon>
        <taxon>Debaryomycetaceae</taxon>
        <taxon>Candida/Lodderomyces clade</taxon>
        <taxon>Candida</taxon>
    </lineage>
</organism>
<keyword evidence="2" id="KW-1185">Reference proteome</keyword>
<evidence type="ECO:0000313" key="1">
    <source>
        <dbReference type="EMBL" id="RCK60826.1"/>
    </source>
</evidence>
<name>A0A367Y4L9_9ASCO</name>
<reference evidence="1 2" key="1">
    <citation type="submission" date="2018-06" db="EMBL/GenBank/DDBJ databases">
        <title>Whole genome sequencing of Candida tropicalis (genome annotated by CSBL at Korea University).</title>
        <authorList>
            <person name="Ahn J."/>
        </authorList>
    </citation>
    <scope>NUCLEOTIDE SEQUENCE [LARGE SCALE GENOMIC DNA]</scope>
    <source>
        <strain evidence="1 2">ATCC 20962</strain>
    </source>
</reference>
<dbReference type="Gene3D" id="2.40.160.20">
    <property type="match status" value="1"/>
</dbReference>
<evidence type="ECO:0000313" key="2">
    <source>
        <dbReference type="Proteomes" id="UP000253472"/>
    </source>
</evidence>
<comment type="caution">
    <text evidence="1">The sequence shown here is derived from an EMBL/GenBank/DDBJ whole genome shotgun (WGS) entry which is preliminary data.</text>
</comment>
<dbReference type="Proteomes" id="UP000253472">
    <property type="component" value="Unassembled WGS sequence"/>
</dbReference>
<protein>
    <submittedName>
        <fullName evidence="1">Uncharacterized protein</fullName>
    </submittedName>
</protein>
<dbReference type="EMBL" id="QLNQ01000026">
    <property type="protein sequence ID" value="RCK60826.1"/>
    <property type="molecule type" value="Genomic_DNA"/>
</dbReference>
<dbReference type="Pfam" id="PF11578">
    <property type="entry name" value="DUF3237"/>
    <property type="match status" value="1"/>
</dbReference>
<dbReference type="AlphaFoldDB" id="A0A367Y4L9"/>
<accession>A0A367Y4L9</accession>